<dbReference type="PANTHER" id="PTHR24221">
    <property type="entry name" value="ATP-BINDING CASSETTE SUB-FAMILY B"/>
    <property type="match status" value="1"/>
</dbReference>
<dbReference type="Pfam" id="PF00005">
    <property type="entry name" value="ABC_tran"/>
    <property type="match status" value="1"/>
</dbReference>
<dbReference type="PROSITE" id="PS50893">
    <property type="entry name" value="ABC_TRANSPORTER_2"/>
    <property type="match status" value="1"/>
</dbReference>
<dbReference type="SMART" id="SM00382">
    <property type="entry name" value="AAA"/>
    <property type="match status" value="1"/>
</dbReference>
<dbReference type="InterPro" id="IPR027417">
    <property type="entry name" value="P-loop_NTPase"/>
</dbReference>
<feature type="transmembrane region" description="Helical" evidence="9">
    <location>
        <begin position="20"/>
        <end position="45"/>
    </location>
</feature>
<keyword evidence="6 12" id="KW-0067">ATP-binding</keyword>
<evidence type="ECO:0000256" key="2">
    <source>
        <dbReference type="ARBA" id="ARBA00022448"/>
    </source>
</evidence>
<feature type="domain" description="ABC transmembrane type-1" evidence="11">
    <location>
        <begin position="21"/>
        <end position="320"/>
    </location>
</feature>
<dbReference type="Gene3D" id="3.40.50.300">
    <property type="entry name" value="P-loop containing nucleotide triphosphate hydrolases"/>
    <property type="match status" value="1"/>
</dbReference>
<feature type="transmembrane region" description="Helical" evidence="9">
    <location>
        <begin position="150"/>
        <end position="171"/>
    </location>
</feature>
<keyword evidence="5" id="KW-0547">Nucleotide-binding</keyword>
<reference evidence="12" key="1">
    <citation type="journal article" date="2014" name="Int. J. Syst. Evol. Microbiol.">
        <title>Complete genome sequence of Corynebacterium casei LMG S-19264T (=DSM 44701T), isolated from a smear-ripened cheese.</title>
        <authorList>
            <consortium name="US DOE Joint Genome Institute (JGI-PGF)"/>
            <person name="Walter F."/>
            <person name="Albersmeier A."/>
            <person name="Kalinowski J."/>
            <person name="Ruckert C."/>
        </authorList>
    </citation>
    <scope>NUCLEOTIDE SEQUENCE</scope>
    <source>
        <strain evidence="12">CGMCC 1.14988</strain>
    </source>
</reference>
<evidence type="ECO:0000256" key="3">
    <source>
        <dbReference type="ARBA" id="ARBA00022475"/>
    </source>
</evidence>
<dbReference type="SUPFAM" id="SSF90123">
    <property type="entry name" value="ABC transporter transmembrane region"/>
    <property type="match status" value="1"/>
</dbReference>
<feature type="transmembrane region" description="Helical" evidence="9">
    <location>
        <begin position="177"/>
        <end position="194"/>
    </location>
</feature>
<evidence type="ECO:0000256" key="1">
    <source>
        <dbReference type="ARBA" id="ARBA00004651"/>
    </source>
</evidence>
<keyword evidence="7 9" id="KW-1133">Transmembrane helix</keyword>
<dbReference type="RefSeq" id="WP_188584393.1">
    <property type="nucleotide sequence ID" value="NZ_BMHA01000005.1"/>
</dbReference>
<evidence type="ECO:0000313" key="13">
    <source>
        <dbReference type="Proteomes" id="UP000650511"/>
    </source>
</evidence>
<evidence type="ECO:0000256" key="8">
    <source>
        <dbReference type="ARBA" id="ARBA00023136"/>
    </source>
</evidence>
<dbReference type="InterPro" id="IPR039421">
    <property type="entry name" value="Type_1_exporter"/>
</dbReference>
<gene>
    <name evidence="12" type="ORF">GCM10011354_17270</name>
</gene>
<dbReference type="InterPro" id="IPR017871">
    <property type="entry name" value="ABC_transporter-like_CS"/>
</dbReference>
<dbReference type="InterPro" id="IPR003593">
    <property type="entry name" value="AAA+_ATPase"/>
</dbReference>
<evidence type="ECO:0000259" key="10">
    <source>
        <dbReference type="PROSITE" id="PS50893"/>
    </source>
</evidence>
<dbReference type="PANTHER" id="PTHR24221:SF654">
    <property type="entry name" value="ATP-BINDING CASSETTE SUB-FAMILY B MEMBER 6"/>
    <property type="match status" value="1"/>
</dbReference>
<accession>A0A8J3EXN0</accession>
<comment type="caution">
    <text evidence="12">The sequence shown here is derived from an EMBL/GenBank/DDBJ whole genome shotgun (WGS) entry which is preliminary data.</text>
</comment>
<dbReference type="Pfam" id="PF00664">
    <property type="entry name" value="ABC_membrane"/>
    <property type="match status" value="1"/>
</dbReference>
<dbReference type="Gene3D" id="1.20.1560.10">
    <property type="entry name" value="ABC transporter type 1, transmembrane domain"/>
    <property type="match status" value="1"/>
</dbReference>
<evidence type="ECO:0000259" key="11">
    <source>
        <dbReference type="PROSITE" id="PS50929"/>
    </source>
</evidence>
<dbReference type="EMBL" id="BMHA01000005">
    <property type="protein sequence ID" value="GGI06071.1"/>
    <property type="molecule type" value="Genomic_DNA"/>
</dbReference>
<feature type="transmembrane region" description="Helical" evidence="9">
    <location>
        <begin position="74"/>
        <end position="99"/>
    </location>
</feature>
<protein>
    <submittedName>
        <fullName evidence="12">ABC transporter ATP-binding protein</fullName>
    </submittedName>
</protein>
<dbReference type="AlphaFoldDB" id="A0A8J3EXN0"/>
<dbReference type="GO" id="GO:0016887">
    <property type="term" value="F:ATP hydrolysis activity"/>
    <property type="evidence" value="ECO:0007669"/>
    <property type="project" value="InterPro"/>
</dbReference>
<dbReference type="GO" id="GO:0140359">
    <property type="term" value="F:ABC-type transporter activity"/>
    <property type="evidence" value="ECO:0007669"/>
    <property type="project" value="InterPro"/>
</dbReference>
<reference evidence="12" key="2">
    <citation type="submission" date="2020-09" db="EMBL/GenBank/DDBJ databases">
        <authorList>
            <person name="Sun Q."/>
            <person name="Zhou Y."/>
        </authorList>
    </citation>
    <scope>NUCLEOTIDE SEQUENCE</scope>
    <source>
        <strain evidence="12">CGMCC 1.14988</strain>
    </source>
</reference>
<evidence type="ECO:0000313" key="12">
    <source>
        <dbReference type="EMBL" id="GGI06071.1"/>
    </source>
</evidence>
<dbReference type="InterPro" id="IPR003439">
    <property type="entry name" value="ABC_transporter-like_ATP-bd"/>
</dbReference>
<feature type="domain" description="ABC transporter" evidence="10">
    <location>
        <begin position="357"/>
        <end position="591"/>
    </location>
</feature>
<name>A0A8J3EXN0_9ACTN</name>
<comment type="subcellular location">
    <subcellularLocation>
        <location evidence="1">Cell membrane</location>
        <topology evidence="1">Multi-pass membrane protein</topology>
    </subcellularLocation>
</comment>
<dbReference type="PROSITE" id="PS00211">
    <property type="entry name" value="ABC_TRANSPORTER_1"/>
    <property type="match status" value="1"/>
</dbReference>
<feature type="transmembrane region" description="Helical" evidence="9">
    <location>
        <begin position="265"/>
        <end position="285"/>
    </location>
</feature>
<organism evidence="12 13">
    <name type="scientific">Egicoccus halophilus</name>
    <dbReference type="NCBI Taxonomy" id="1670830"/>
    <lineage>
        <taxon>Bacteria</taxon>
        <taxon>Bacillati</taxon>
        <taxon>Actinomycetota</taxon>
        <taxon>Nitriliruptoria</taxon>
        <taxon>Egicoccales</taxon>
        <taxon>Egicoccaceae</taxon>
        <taxon>Egicoccus</taxon>
    </lineage>
</organism>
<keyword evidence="3" id="KW-1003">Cell membrane</keyword>
<evidence type="ECO:0000256" key="5">
    <source>
        <dbReference type="ARBA" id="ARBA00022741"/>
    </source>
</evidence>
<keyword evidence="8 9" id="KW-0472">Membrane</keyword>
<dbReference type="SUPFAM" id="SSF52540">
    <property type="entry name" value="P-loop containing nucleoside triphosphate hydrolases"/>
    <property type="match status" value="1"/>
</dbReference>
<dbReference type="InterPro" id="IPR011527">
    <property type="entry name" value="ABC1_TM_dom"/>
</dbReference>
<sequence>MFTSVRHLVALVGREHRGRWLAVLLLALAASGLEVLSAMLVFALLARITSEVSGFEFPVIGDLRELLPVDEMTLLLVVGGIVAGFFVLRGAVILLQAYVQYRVAENAGARLATRLLAGCLAMPATFHLARNSSELIRNAFDTVQQFVREALLPLVKLVSHAILIVGLLAVLLLTAPAATFFAVAVLGPLTWLLLRIVHPRVKRMGNVSQAMSRRTLQTLQEGLAGWRDITVLGRQRAFVERFRVDRRELSRVRYLRSTAKEIPRVAIETGLILFIFAFLGVAVIVGDGALEALPVLGLFGYVALRLQPSLNEVLHAANSLKFAAAGIEHLHADLASFDPDRSLPEPAAATRPLTDELRLVGVAARYPDTHEDVLSDVDVTIRAGEYVGIVGPTGSGKSTLVDLLLGLLEPSAGQILLDGRPLSADVAGWQATVGAVHQNVFLVDASLRRNIALGVPVAEIDEERVLEAVRLAQLDRFVASLPEGLDTVIGEDGVRVSGGQRQRLAVARALYRRPSTIVFDEGTSALDRGTESQLMQALEQLRGQRTIIAVAHRLSTVQHCDKVILVDAGRVVDVAPLDVLAARHGELLGAP</sequence>
<evidence type="ECO:0000256" key="4">
    <source>
        <dbReference type="ARBA" id="ARBA00022692"/>
    </source>
</evidence>
<evidence type="ECO:0000256" key="6">
    <source>
        <dbReference type="ARBA" id="ARBA00022840"/>
    </source>
</evidence>
<dbReference type="InterPro" id="IPR036640">
    <property type="entry name" value="ABC1_TM_sf"/>
</dbReference>
<dbReference type="GO" id="GO:0005524">
    <property type="term" value="F:ATP binding"/>
    <property type="evidence" value="ECO:0007669"/>
    <property type="project" value="UniProtKB-KW"/>
</dbReference>
<dbReference type="FunFam" id="3.40.50.300:FF:000299">
    <property type="entry name" value="ABC transporter ATP-binding protein/permease"/>
    <property type="match status" value="1"/>
</dbReference>
<keyword evidence="4 9" id="KW-0812">Transmembrane</keyword>
<dbReference type="Proteomes" id="UP000650511">
    <property type="component" value="Unassembled WGS sequence"/>
</dbReference>
<evidence type="ECO:0000256" key="7">
    <source>
        <dbReference type="ARBA" id="ARBA00022989"/>
    </source>
</evidence>
<keyword evidence="2" id="KW-0813">Transport</keyword>
<dbReference type="PROSITE" id="PS50929">
    <property type="entry name" value="ABC_TM1F"/>
    <property type="match status" value="1"/>
</dbReference>
<dbReference type="GO" id="GO:0034040">
    <property type="term" value="F:ATPase-coupled lipid transmembrane transporter activity"/>
    <property type="evidence" value="ECO:0007669"/>
    <property type="project" value="TreeGrafter"/>
</dbReference>
<keyword evidence="13" id="KW-1185">Reference proteome</keyword>
<evidence type="ECO:0000256" key="9">
    <source>
        <dbReference type="SAM" id="Phobius"/>
    </source>
</evidence>
<proteinExistence type="predicted"/>
<dbReference type="GO" id="GO:0005886">
    <property type="term" value="C:plasma membrane"/>
    <property type="evidence" value="ECO:0007669"/>
    <property type="project" value="UniProtKB-SubCell"/>
</dbReference>